<keyword evidence="3" id="KW-0809">Transit peptide</keyword>
<dbReference type="GO" id="GO:0006412">
    <property type="term" value="P:translation"/>
    <property type="evidence" value="ECO:0007669"/>
    <property type="project" value="TreeGrafter"/>
</dbReference>
<dbReference type="AlphaFoldDB" id="A0A9C6DV76"/>
<dbReference type="GO" id="GO:0003735">
    <property type="term" value="F:structural constituent of ribosome"/>
    <property type="evidence" value="ECO:0007669"/>
    <property type="project" value="InterPro"/>
</dbReference>
<evidence type="ECO:0000313" key="9">
    <source>
        <dbReference type="Proteomes" id="UP000092443"/>
    </source>
</evidence>
<sequence>MSLLVTLSRNMIYSAMQYEKTIFKVADWPAFTSIYKRNLSFEEKRARGPLVRRYGYKDKILQGGLIPHWDNGRKLPMPDYRPKNPWTTKRALFGQNDYIDILGNDSLHPTRVLYSVPSWLRGVSGNEYQVLLRKRKILKHTVAPIARPTKWKHLQKRILYLYKFLNRKTKTGGTNQ</sequence>
<evidence type="ECO:0000256" key="5">
    <source>
        <dbReference type="ARBA" id="ARBA00023128"/>
    </source>
</evidence>
<keyword evidence="5" id="KW-0496">Mitochondrion</keyword>
<gene>
    <name evidence="10" type="primary">LOC119639494</name>
</gene>
<evidence type="ECO:0000313" key="10">
    <source>
        <dbReference type="RefSeq" id="XP_037892832.1"/>
    </source>
</evidence>
<accession>A0A9C6DV76</accession>
<evidence type="ECO:0000256" key="7">
    <source>
        <dbReference type="ARBA" id="ARBA00035182"/>
    </source>
</evidence>
<dbReference type="PANTHER" id="PTHR13409">
    <property type="entry name" value="MITOCHONDRIAL 39S RIBOSOMAL PROTEIN L51"/>
    <property type="match status" value="1"/>
</dbReference>
<dbReference type="InterPro" id="IPR019373">
    <property type="entry name" value="Ribosomal_mL51"/>
</dbReference>
<reference evidence="10" key="1">
    <citation type="submission" date="2025-08" db="UniProtKB">
        <authorList>
            <consortium name="RefSeq"/>
        </authorList>
    </citation>
    <scope>IDENTIFICATION</scope>
    <source>
        <tissue evidence="10">Whole body pupa</tissue>
    </source>
</reference>
<evidence type="ECO:0000256" key="4">
    <source>
        <dbReference type="ARBA" id="ARBA00022980"/>
    </source>
</evidence>
<evidence type="ECO:0000256" key="3">
    <source>
        <dbReference type="ARBA" id="ARBA00022946"/>
    </source>
</evidence>
<keyword evidence="9" id="KW-1185">Reference proteome</keyword>
<comment type="subcellular location">
    <subcellularLocation>
        <location evidence="1">Mitochondrion</location>
    </subcellularLocation>
</comment>
<proteinExistence type="inferred from homology"/>
<dbReference type="RefSeq" id="XP_037892832.1">
    <property type="nucleotide sequence ID" value="XM_038036904.1"/>
</dbReference>
<dbReference type="GO" id="GO:0005762">
    <property type="term" value="C:mitochondrial large ribosomal subunit"/>
    <property type="evidence" value="ECO:0007669"/>
    <property type="project" value="TreeGrafter"/>
</dbReference>
<keyword evidence="4 10" id="KW-0689">Ribosomal protein</keyword>
<evidence type="ECO:0000256" key="8">
    <source>
        <dbReference type="ARBA" id="ARBA00035419"/>
    </source>
</evidence>
<dbReference type="Pfam" id="PF10244">
    <property type="entry name" value="MRP-L51"/>
    <property type="match status" value="1"/>
</dbReference>
<evidence type="ECO:0000256" key="1">
    <source>
        <dbReference type="ARBA" id="ARBA00004173"/>
    </source>
</evidence>
<name>A0A9C6DV76_9MUSC</name>
<dbReference type="GeneID" id="119639494"/>
<keyword evidence="6" id="KW-0687">Ribonucleoprotein</keyword>
<evidence type="ECO:0000256" key="6">
    <source>
        <dbReference type="ARBA" id="ARBA00023274"/>
    </source>
</evidence>
<dbReference type="KEGG" id="gfs:119639494"/>
<evidence type="ECO:0000256" key="2">
    <source>
        <dbReference type="ARBA" id="ARBA00010972"/>
    </source>
</evidence>
<organism evidence="9 10">
    <name type="scientific">Glossina fuscipes</name>
    <dbReference type="NCBI Taxonomy" id="7396"/>
    <lineage>
        <taxon>Eukaryota</taxon>
        <taxon>Metazoa</taxon>
        <taxon>Ecdysozoa</taxon>
        <taxon>Arthropoda</taxon>
        <taxon>Hexapoda</taxon>
        <taxon>Insecta</taxon>
        <taxon>Pterygota</taxon>
        <taxon>Neoptera</taxon>
        <taxon>Endopterygota</taxon>
        <taxon>Diptera</taxon>
        <taxon>Brachycera</taxon>
        <taxon>Muscomorpha</taxon>
        <taxon>Hippoboscoidea</taxon>
        <taxon>Glossinidae</taxon>
        <taxon>Glossina</taxon>
    </lineage>
</organism>
<dbReference type="Proteomes" id="UP000092443">
    <property type="component" value="Unplaced"/>
</dbReference>
<protein>
    <recommendedName>
        <fullName evidence="7">Large ribosomal subunit protein mL51</fullName>
    </recommendedName>
    <alternativeName>
        <fullName evidence="8">39S ribosomal protein L51, mitochondrial</fullName>
    </alternativeName>
</protein>
<dbReference type="PANTHER" id="PTHR13409:SF0">
    <property type="entry name" value="LARGE RIBOSOMAL SUBUNIT PROTEIN ML51"/>
    <property type="match status" value="1"/>
</dbReference>
<comment type="similarity">
    <text evidence="2">Belongs to the mitochondrion-specific ribosomal protein mL51 family.</text>
</comment>